<dbReference type="EMBL" id="MFAE01000014">
    <property type="protein sequence ID" value="OGD66764.1"/>
    <property type="molecule type" value="Genomic_DNA"/>
</dbReference>
<dbReference type="AlphaFoldDB" id="A0A1F5EHS4"/>
<evidence type="ECO:0000313" key="2">
    <source>
        <dbReference type="Proteomes" id="UP000179003"/>
    </source>
</evidence>
<evidence type="ECO:0000313" key="1">
    <source>
        <dbReference type="EMBL" id="OGD66764.1"/>
    </source>
</evidence>
<dbReference type="Gene3D" id="3.30.470.20">
    <property type="entry name" value="ATP-grasp fold, B domain"/>
    <property type="match status" value="1"/>
</dbReference>
<gene>
    <name evidence="1" type="ORF">A2442_01415</name>
</gene>
<proteinExistence type="predicted"/>
<name>A0A1F5EHS4_9BACT</name>
<evidence type="ECO:0008006" key="3">
    <source>
        <dbReference type="Google" id="ProtNLM"/>
    </source>
</evidence>
<organism evidence="1 2">
    <name type="scientific">Candidatus Campbellbacteria bacterium RIFOXYC2_FULL_35_25</name>
    <dbReference type="NCBI Taxonomy" id="1797582"/>
    <lineage>
        <taxon>Bacteria</taxon>
        <taxon>Candidatus Campbelliibacteriota</taxon>
    </lineage>
</organism>
<dbReference type="STRING" id="1797582.A2442_01415"/>
<reference evidence="1 2" key="1">
    <citation type="journal article" date="2016" name="Nat. Commun.">
        <title>Thousands of microbial genomes shed light on interconnected biogeochemical processes in an aquifer system.</title>
        <authorList>
            <person name="Anantharaman K."/>
            <person name="Brown C.T."/>
            <person name="Hug L.A."/>
            <person name="Sharon I."/>
            <person name="Castelle C.J."/>
            <person name="Probst A.J."/>
            <person name="Thomas B.C."/>
            <person name="Singh A."/>
            <person name="Wilkins M.J."/>
            <person name="Karaoz U."/>
            <person name="Brodie E.L."/>
            <person name="Williams K.H."/>
            <person name="Hubbard S.S."/>
            <person name="Banfield J.F."/>
        </authorList>
    </citation>
    <scope>NUCLEOTIDE SEQUENCE [LARGE SCALE GENOMIC DNA]</scope>
</reference>
<protein>
    <recommendedName>
        <fullName evidence="3">ATP-grasp domain-containing protein</fullName>
    </recommendedName>
</protein>
<dbReference type="Proteomes" id="UP000179003">
    <property type="component" value="Unassembled WGS sequence"/>
</dbReference>
<sequence length="319" mass="36711">MLLIFSSTLSKKSFQLQLFVEEMKRRGLPCVVVDVHDIATNTKFSIQHSNDGAFLFEDGQKIISPQKVYVMNVWRTDSIIRLPPDFDKPQLIRNRVSQFVNDIRFIFEDCMWVPGRIEDIERADSKMRLFKEAVSCGLNVPRFTIDSPHYDGKFGIPVYKKSLGYPFSISYSKQKKKEVAVITTNLLVDKESDSVGDGLLWQWQAPILSSKQIRCHVVGNKIWSVMWDRGVCGVEDYRHTSNIKNEVINWKPHSLPAEISSQILKLMKNLSVCMASPEFLVDKNGDYILIDLNPCGDWYGFFSKIQRKEILDSIIQLCC</sequence>
<dbReference type="SUPFAM" id="SSF56059">
    <property type="entry name" value="Glutathione synthetase ATP-binding domain-like"/>
    <property type="match status" value="1"/>
</dbReference>
<comment type="caution">
    <text evidence="1">The sequence shown here is derived from an EMBL/GenBank/DDBJ whole genome shotgun (WGS) entry which is preliminary data.</text>
</comment>
<accession>A0A1F5EHS4</accession>